<sequence>MMGCHSNSWAPRYMDATRERCTRQKEKYHAQKEKQALEDHVFNARRHLVQNTKKMDCPAQITVSQVMTFPGFKIAENSKAKRRELSAALKAVVAADPSTVEVVMEYHTCFTPESDHQNHPTVGEVAELREPMDSRVEQQIVKLTLAGARKLSEIRRHLFNFVNDELFRGGAATSTNTSKSETTADVKEALQVFEEWTPDWSPSHFMVDFSEVEIGALEEEFQGSKVLLCDFHREKAWVEWCRKKDHGVSNAQDSLLPLLRSIATASTPEEFGTRLCSLQEAKVWKDKVRAWFSNKWLPEAKRWVHVFRDEDLKVAFSTNKGVERQNETLKYSHLEGTLN</sequence>
<evidence type="ECO:0000313" key="1">
    <source>
        <dbReference type="EMBL" id="KAI4809066.1"/>
    </source>
</evidence>
<name>A0ACB9W8V4_CHAAC</name>
<evidence type="ECO:0000313" key="2">
    <source>
        <dbReference type="Proteomes" id="UP001057452"/>
    </source>
</evidence>
<dbReference type="EMBL" id="CM043801">
    <property type="protein sequence ID" value="KAI4809066.1"/>
    <property type="molecule type" value="Genomic_DNA"/>
</dbReference>
<accession>A0ACB9W8V4</accession>
<comment type="caution">
    <text evidence="1">The sequence shown here is derived from an EMBL/GenBank/DDBJ whole genome shotgun (WGS) entry which is preliminary data.</text>
</comment>
<keyword evidence="2" id="KW-1185">Reference proteome</keyword>
<dbReference type="Proteomes" id="UP001057452">
    <property type="component" value="Chromosome 17"/>
</dbReference>
<proteinExistence type="predicted"/>
<reference evidence="1" key="1">
    <citation type="submission" date="2022-05" db="EMBL/GenBank/DDBJ databases">
        <title>Chromosome-level genome of Chaenocephalus aceratus.</title>
        <authorList>
            <person name="Park H."/>
        </authorList>
    </citation>
    <scope>NUCLEOTIDE SEQUENCE</scope>
    <source>
        <strain evidence="1">KU_202001</strain>
    </source>
</reference>
<organism evidence="1 2">
    <name type="scientific">Chaenocephalus aceratus</name>
    <name type="common">Blackfin icefish</name>
    <name type="synonym">Chaenichthys aceratus</name>
    <dbReference type="NCBI Taxonomy" id="36190"/>
    <lineage>
        <taxon>Eukaryota</taxon>
        <taxon>Metazoa</taxon>
        <taxon>Chordata</taxon>
        <taxon>Craniata</taxon>
        <taxon>Vertebrata</taxon>
        <taxon>Euteleostomi</taxon>
        <taxon>Actinopterygii</taxon>
        <taxon>Neopterygii</taxon>
        <taxon>Teleostei</taxon>
        <taxon>Neoteleostei</taxon>
        <taxon>Acanthomorphata</taxon>
        <taxon>Eupercaria</taxon>
        <taxon>Perciformes</taxon>
        <taxon>Notothenioidei</taxon>
        <taxon>Channichthyidae</taxon>
        <taxon>Chaenocephalus</taxon>
    </lineage>
</organism>
<protein>
    <submittedName>
        <fullName evidence="1">Uncharacterized protein</fullName>
    </submittedName>
</protein>
<gene>
    <name evidence="1" type="ORF">KUCAC02_017981</name>
</gene>